<sequence>MAAILSELKQNLSHTRAAVLSVEPSEFEGEVEEGAVVCAAGSDFISQLVALLVHANKKYKHYLPIAEH</sequence>
<proteinExistence type="predicted"/>
<keyword evidence="1" id="KW-1185">Reference proteome</keyword>
<dbReference type="AlphaFoldDB" id="A0A914S9F6"/>
<accession>A0A914S9F6</accession>
<dbReference type="WBParaSite" id="PEQ_0001385401-mRNA-1">
    <property type="protein sequence ID" value="PEQ_0001385401-mRNA-1"/>
    <property type="gene ID" value="PEQ_0001385401"/>
</dbReference>
<protein>
    <submittedName>
        <fullName evidence="2">Uncharacterized protein</fullName>
    </submittedName>
</protein>
<evidence type="ECO:0000313" key="2">
    <source>
        <dbReference type="WBParaSite" id="PEQ_0001385401-mRNA-1"/>
    </source>
</evidence>
<dbReference type="Proteomes" id="UP000887564">
    <property type="component" value="Unplaced"/>
</dbReference>
<evidence type="ECO:0000313" key="1">
    <source>
        <dbReference type="Proteomes" id="UP000887564"/>
    </source>
</evidence>
<organism evidence="1 2">
    <name type="scientific">Parascaris equorum</name>
    <name type="common">Equine roundworm</name>
    <dbReference type="NCBI Taxonomy" id="6256"/>
    <lineage>
        <taxon>Eukaryota</taxon>
        <taxon>Metazoa</taxon>
        <taxon>Ecdysozoa</taxon>
        <taxon>Nematoda</taxon>
        <taxon>Chromadorea</taxon>
        <taxon>Rhabditida</taxon>
        <taxon>Spirurina</taxon>
        <taxon>Ascaridomorpha</taxon>
        <taxon>Ascaridoidea</taxon>
        <taxon>Ascarididae</taxon>
        <taxon>Parascaris</taxon>
    </lineage>
</organism>
<reference evidence="2" key="1">
    <citation type="submission" date="2022-11" db="UniProtKB">
        <authorList>
            <consortium name="WormBaseParasite"/>
        </authorList>
    </citation>
    <scope>IDENTIFICATION</scope>
</reference>
<name>A0A914S9F6_PAREQ</name>